<dbReference type="Gene3D" id="3.80.10.10">
    <property type="entry name" value="Ribonuclease Inhibitor"/>
    <property type="match status" value="2"/>
</dbReference>
<evidence type="ECO:0000256" key="7">
    <source>
        <dbReference type="SAM" id="MobiDB-lite"/>
    </source>
</evidence>
<dbReference type="Gene3D" id="1.10.10.10">
    <property type="entry name" value="Winged helix-like DNA-binding domain superfamily/Winged helix DNA-binding domain"/>
    <property type="match status" value="1"/>
</dbReference>
<comment type="similarity">
    <text evidence="1">Belongs to the disease resistance NB-LRR family.</text>
</comment>
<dbReference type="InterPro" id="IPR042197">
    <property type="entry name" value="Apaf_helical"/>
</dbReference>
<dbReference type="SUPFAM" id="SSF52058">
    <property type="entry name" value="L domain-like"/>
    <property type="match status" value="1"/>
</dbReference>
<dbReference type="GO" id="GO:0005524">
    <property type="term" value="F:ATP binding"/>
    <property type="evidence" value="ECO:0007669"/>
    <property type="project" value="UniProtKB-KW"/>
</dbReference>
<feature type="domain" description="Disease resistance protein At4g27190-like leucine-rich repeats" evidence="9">
    <location>
        <begin position="1052"/>
        <end position="1170"/>
    </location>
</feature>
<evidence type="ECO:0000256" key="6">
    <source>
        <dbReference type="ARBA" id="ARBA00022840"/>
    </source>
</evidence>
<dbReference type="Pfam" id="PF23598">
    <property type="entry name" value="LRR_14"/>
    <property type="match status" value="1"/>
</dbReference>
<accession>A0ABD2YK46</accession>
<dbReference type="SMART" id="SM00369">
    <property type="entry name" value="LRR_TYP"/>
    <property type="match status" value="3"/>
</dbReference>
<evidence type="ECO:0000313" key="13">
    <source>
        <dbReference type="Proteomes" id="UP001630127"/>
    </source>
</evidence>
<dbReference type="InterPro" id="IPR003591">
    <property type="entry name" value="Leu-rich_rpt_typical-subtyp"/>
</dbReference>
<evidence type="ECO:0000313" key="12">
    <source>
        <dbReference type="EMBL" id="KAL3506839.1"/>
    </source>
</evidence>
<dbReference type="Gene3D" id="1.10.8.430">
    <property type="entry name" value="Helical domain of apoptotic protease-activating factors"/>
    <property type="match status" value="1"/>
</dbReference>
<dbReference type="InterPro" id="IPR036388">
    <property type="entry name" value="WH-like_DNA-bd_sf"/>
</dbReference>
<keyword evidence="13" id="KW-1185">Reference proteome</keyword>
<dbReference type="Gene3D" id="3.40.50.300">
    <property type="entry name" value="P-loop containing nucleotide triphosphate hydrolases"/>
    <property type="match status" value="1"/>
</dbReference>
<evidence type="ECO:0000259" key="8">
    <source>
        <dbReference type="Pfam" id="PF00931"/>
    </source>
</evidence>
<dbReference type="FunFam" id="1.10.10.10:FF:000322">
    <property type="entry name" value="Probable disease resistance protein At1g63360"/>
    <property type="match status" value="1"/>
</dbReference>
<feature type="domain" description="Disease resistance R13L4/SHOC-2-like LRR" evidence="11">
    <location>
        <begin position="812"/>
        <end position="934"/>
    </location>
</feature>
<dbReference type="Pfam" id="PF00931">
    <property type="entry name" value="NB-ARC"/>
    <property type="match status" value="1"/>
</dbReference>
<evidence type="ECO:0000259" key="11">
    <source>
        <dbReference type="Pfam" id="PF23598"/>
    </source>
</evidence>
<dbReference type="AlphaFoldDB" id="A0ABD2YK46"/>
<comment type="caution">
    <text evidence="12">The sequence shown here is derived from an EMBL/GenBank/DDBJ whole genome shotgun (WGS) entry which is preliminary data.</text>
</comment>
<dbReference type="InterPro" id="IPR027417">
    <property type="entry name" value="P-loop_NTPase"/>
</dbReference>
<dbReference type="Pfam" id="PF13855">
    <property type="entry name" value="LRR_8"/>
    <property type="match status" value="1"/>
</dbReference>
<dbReference type="InterPro" id="IPR001611">
    <property type="entry name" value="Leu-rich_rpt"/>
</dbReference>
<evidence type="ECO:0000259" key="9">
    <source>
        <dbReference type="Pfam" id="PF23247"/>
    </source>
</evidence>
<dbReference type="PANTHER" id="PTHR33463">
    <property type="entry name" value="NB-ARC DOMAIN-CONTAINING PROTEIN-RELATED"/>
    <property type="match status" value="1"/>
</dbReference>
<evidence type="ECO:0008006" key="14">
    <source>
        <dbReference type="Google" id="ProtNLM"/>
    </source>
</evidence>
<dbReference type="Pfam" id="PF23247">
    <property type="entry name" value="LRR_RPS2"/>
    <property type="match status" value="1"/>
</dbReference>
<feature type="region of interest" description="Disordered" evidence="7">
    <location>
        <begin position="180"/>
        <end position="208"/>
    </location>
</feature>
<sequence>MMMKIIQLVHFPSLMKAKEEPLKSNLKELKLKSDSLFDKRDAINKNLVRELKKGKMPTRECHTWLKKVVEIEQHVYDLLESEKKDSELEVPDLRARLVMVLDEIAEYLEKSPNKNGTALDDAVNGRSKRMKASKIGGYNENQTRKIRGNAVISSAANGESSNTEGKSDILSSKIKEMLNNNSNKRKNFETKRSIKNQQGYTKPESKISVKKEAKAVKALDVEAGKTPTKPDVQEAKQAMTSTPLILEEKSVIVSSEMKEVLPRNEMKNFQTESKSGNEKANHMNLPNLAVNFKRVIQFITPLVVPRSATRNEAVLGAAELPSTSICDINLPEAEAGNTIRFTVQKIIELMQDDKYRTIGIYGKGGIGKTTVLKALVCCPEIKDKFDFLIQVTVSRYWSRKKIQLELSRQIGLSVEGLHSEVEVASKLFHALQSKKFLLLLDDVWEIINLEKVGIPYPSPESHSRIIVTTRLVHICKIMAPDGQIEVASLSWKEAWNLFQEQVGGTISSTPIRPHAEVIVSECGGSPMMIRVIGRSLAKENDILVWRFVLSKLLSVTELKSAGTEDYNEAVLEKLKVGFDRLQDHDLKCSFLYCALFPEDHKIEISQLIKCWIQEGLITGSSADALEKGHKIVKHLCEASLVECVDGVSIKMPNMMRDLASWIMISEENSYDFLVGKKFNKDGNPERTLEQKITSMADSPPKMTWSSLGNHLLLPRAGASLLKPPEDKEWEETEMIFLMDNGISMLPEKPNCPKLKRLFLQRNTRLTSIPESFFDSMPCLQVLNLSKTNIRSLPPSVFRLTRLQALILRHCQCLSEIPPEIGKLESIEILDINGTEIYSLPVTIGRLSLLKHLHVSFHGYFDDNKFHKKPKNLIPGGVISDLQALEELSIGVQPMDTRWDTDVEFLAEEFCTLNKLNTLFICFPEVKYLKTFISSSRSWKADSLCKFKFVIGHDIKSSASRVPKNTEFDYNQEDRCLRYVNSEVEIIPQEIKEVLKRATAFYLDHQSMLSSLTEIVTDTSRQLKLCIVSECPKMVSILDGGLVNDERALPNLVHLSLHYLWNLKNIWNGQIPVGSFNALKVLSVHTCPRLEFVLSWSMLPFLASLEDLIVEDCASVTDIIRSEMKIELGGDADELPKLKKLELQYLPQLVRICNGSYQKIEHIRIGYCPKLVLNLPTCNE</sequence>
<feature type="domain" description="NB-ARC" evidence="8">
    <location>
        <begin position="343"/>
        <end position="503"/>
    </location>
</feature>
<proteinExistence type="inferred from homology"/>
<dbReference type="EMBL" id="JBJUIK010000013">
    <property type="protein sequence ID" value="KAL3506839.1"/>
    <property type="molecule type" value="Genomic_DNA"/>
</dbReference>
<dbReference type="Proteomes" id="UP001630127">
    <property type="component" value="Unassembled WGS sequence"/>
</dbReference>
<dbReference type="InterPro" id="IPR057135">
    <property type="entry name" value="At4g27190-like_LRR"/>
</dbReference>
<dbReference type="FunFam" id="3.40.50.300:FF:001091">
    <property type="entry name" value="Probable disease resistance protein At1g61300"/>
    <property type="match status" value="1"/>
</dbReference>
<dbReference type="PRINTS" id="PR00364">
    <property type="entry name" value="DISEASERSIST"/>
</dbReference>
<evidence type="ECO:0000256" key="3">
    <source>
        <dbReference type="ARBA" id="ARBA00022737"/>
    </source>
</evidence>
<keyword evidence="6" id="KW-0067">ATP-binding</keyword>
<dbReference type="Pfam" id="PF23559">
    <property type="entry name" value="WHD_DRP"/>
    <property type="match status" value="1"/>
</dbReference>
<dbReference type="InterPro" id="IPR002182">
    <property type="entry name" value="NB-ARC"/>
</dbReference>
<dbReference type="InterPro" id="IPR055414">
    <property type="entry name" value="LRR_R13L4/SHOC2-like"/>
</dbReference>
<dbReference type="GO" id="GO:0051607">
    <property type="term" value="P:defense response to virus"/>
    <property type="evidence" value="ECO:0007669"/>
    <property type="project" value="UniProtKB-ARBA"/>
</dbReference>
<evidence type="ECO:0000256" key="4">
    <source>
        <dbReference type="ARBA" id="ARBA00022741"/>
    </source>
</evidence>
<dbReference type="InterPro" id="IPR058922">
    <property type="entry name" value="WHD_DRP"/>
</dbReference>
<organism evidence="12 13">
    <name type="scientific">Cinchona calisaya</name>
    <dbReference type="NCBI Taxonomy" id="153742"/>
    <lineage>
        <taxon>Eukaryota</taxon>
        <taxon>Viridiplantae</taxon>
        <taxon>Streptophyta</taxon>
        <taxon>Embryophyta</taxon>
        <taxon>Tracheophyta</taxon>
        <taxon>Spermatophyta</taxon>
        <taxon>Magnoliopsida</taxon>
        <taxon>eudicotyledons</taxon>
        <taxon>Gunneridae</taxon>
        <taxon>Pentapetalae</taxon>
        <taxon>asterids</taxon>
        <taxon>lamiids</taxon>
        <taxon>Gentianales</taxon>
        <taxon>Rubiaceae</taxon>
        <taxon>Cinchonoideae</taxon>
        <taxon>Cinchoneae</taxon>
        <taxon>Cinchona</taxon>
    </lineage>
</organism>
<evidence type="ECO:0000259" key="10">
    <source>
        <dbReference type="Pfam" id="PF23559"/>
    </source>
</evidence>
<evidence type="ECO:0000256" key="2">
    <source>
        <dbReference type="ARBA" id="ARBA00022614"/>
    </source>
</evidence>
<keyword evidence="2" id="KW-0433">Leucine-rich repeat</keyword>
<feature type="domain" description="Disease resistance protein winged helix" evidence="10">
    <location>
        <begin position="595"/>
        <end position="659"/>
    </location>
</feature>
<reference evidence="12 13" key="1">
    <citation type="submission" date="2024-11" db="EMBL/GenBank/DDBJ databases">
        <title>A near-complete genome assembly of Cinchona calisaya.</title>
        <authorList>
            <person name="Lian D.C."/>
            <person name="Zhao X.W."/>
            <person name="Wei L."/>
        </authorList>
    </citation>
    <scope>NUCLEOTIDE SEQUENCE [LARGE SCALE GENOMIC DNA]</scope>
    <source>
        <tissue evidence="12">Nenye</tissue>
    </source>
</reference>
<dbReference type="InterPro" id="IPR050905">
    <property type="entry name" value="Plant_NBS-LRR"/>
</dbReference>
<dbReference type="SUPFAM" id="SSF52540">
    <property type="entry name" value="P-loop containing nucleoside triphosphate hydrolases"/>
    <property type="match status" value="1"/>
</dbReference>
<keyword evidence="5" id="KW-0611">Plant defense</keyword>
<dbReference type="PANTHER" id="PTHR33463:SF143">
    <property type="entry name" value="NB-ARC DOMAIN-CONTAINING PROTEIN"/>
    <property type="match status" value="1"/>
</dbReference>
<gene>
    <name evidence="12" type="ORF">ACH5RR_032221</name>
</gene>
<keyword evidence="4" id="KW-0547">Nucleotide-binding</keyword>
<name>A0ABD2YK46_9GENT</name>
<keyword evidence="3" id="KW-0677">Repeat</keyword>
<dbReference type="InterPro" id="IPR032675">
    <property type="entry name" value="LRR_dom_sf"/>
</dbReference>
<evidence type="ECO:0000256" key="1">
    <source>
        <dbReference type="ARBA" id="ARBA00008894"/>
    </source>
</evidence>
<protein>
    <recommendedName>
        <fullName evidence="14">AAA+ ATPase domain-containing protein</fullName>
    </recommendedName>
</protein>
<evidence type="ECO:0000256" key="5">
    <source>
        <dbReference type="ARBA" id="ARBA00022821"/>
    </source>
</evidence>